<sequence>MQASPKLRHQKFCRAKILMLPQKPVSKNICLTTMQQIIDYDNQNSDDDLGVHPISPEKTNVSDHSSSESHNSDIVNSSSEEKEKRRKEKTKSTTPVFSLMSKVPATSAYEHYELMQKMKENQALLDDDNQDITNEIGYIPQDFISKQTFDETKKDLLETIRVLRKEMSDSQLNFDHERDLFNEELSKKDYVIAERDNEILALKESNPDVIVKNLKDGLICLKSIIETAASSPSRTVRVRKISQSPSSNQLTKLDEDCDTMISKSALRSAISHGNSNFLAKMVNCLCNGLWNRDFLATHSLSGNKSPTDKYKEPPKPALPADAVQAITNAVVNFWFNQHKAALPRSSVRAAISTKLLQEHTAKKSEVDDEAAGDAENGVRQDDDE</sequence>
<dbReference type="PANTHER" id="PTHR35346:SF1">
    <property type="entry name" value="BEN DOMAIN-CONTAINING PROTEIN 6"/>
    <property type="match status" value="1"/>
</dbReference>
<dbReference type="PROSITE" id="PS51457">
    <property type="entry name" value="BEN"/>
    <property type="match status" value="1"/>
</dbReference>
<evidence type="ECO:0000256" key="3">
    <source>
        <dbReference type="ARBA" id="ARBA00023015"/>
    </source>
</evidence>
<dbReference type="GO" id="GO:0003677">
    <property type="term" value="F:DNA binding"/>
    <property type="evidence" value="ECO:0007669"/>
    <property type="project" value="InterPro"/>
</dbReference>
<feature type="region of interest" description="Disordered" evidence="7">
    <location>
        <begin position="44"/>
        <end position="95"/>
    </location>
</feature>
<proteinExistence type="predicted"/>
<dbReference type="GO" id="GO:0045666">
    <property type="term" value="P:positive regulation of neuron differentiation"/>
    <property type="evidence" value="ECO:0007669"/>
    <property type="project" value="InterPro"/>
</dbReference>
<dbReference type="AlphaFoldDB" id="A0A162PW91"/>
<comment type="subcellular location">
    <subcellularLocation>
        <location evidence="1">Nucleus</location>
    </subcellularLocation>
</comment>
<dbReference type="GO" id="GO:0005634">
    <property type="term" value="C:nucleus"/>
    <property type="evidence" value="ECO:0007669"/>
    <property type="project" value="UniProtKB-SubCell"/>
</dbReference>
<feature type="region of interest" description="Disordered" evidence="7">
    <location>
        <begin position="359"/>
        <end position="384"/>
    </location>
</feature>
<reference evidence="9 10" key="1">
    <citation type="submission" date="2016-03" db="EMBL/GenBank/DDBJ databases">
        <title>EvidentialGene: Evidence-directed Construction of Genes on Genomes.</title>
        <authorList>
            <person name="Gilbert D.G."/>
            <person name="Choi J.-H."/>
            <person name="Mockaitis K."/>
            <person name="Colbourne J."/>
            <person name="Pfrender M."/>
        </authorList>
    </citation>
    <scope>NUCLEOTIDE SEQUENCE [LARGE SCALE GENOMIC DNA]</scope>
    <source>
        <strain evidence="9 10">Xinb3</strain>
        <tissue evidence="9">Complete organism</tissue>
    </source>
</reference>
<keyword evidence="2" id="KW-0678">Repressor</keyword>
<evidence type="ECO:0000313" key="10">
    <source>
        <dbReference type="Proteomes" id="UP000076858"/>
    </source>
</evidence>
<dbReference type="InterPro" id="IPR037496">
    <property type="entry name" value="BEND6-like"/>
</dbReference>
<dbReference type="Gene3D" id="1.10.10.2590">
    <property type="entry name" value="BEN domain"/>
    <property type="match status" value="1"/>
</dbReference>
<dbReference type="GO" id="GO:0003714">
    <property type="term" value="F:transcription corepressor activity"/>
    <property type="evidence" value="ECO:0007669"/>
    <property type="project" value="InterPro"/>
</dbReference>
<evidence type="ECO:0000256" key="6">
    <source>
        <dbReference type="SAM" id="Coils"/>
    </source>
</evidence>
<evidence type="ECO:0000256" key="7">
    <source>
        <dbReference type="SAM" id="MobiDB-lite"/>
    </source>
</evidence>
<dbReference type="Pfam" id="PF10523">
    <property type="entry name" value="BEN"/>
    <property type="match status" value="1"/>
</dbReference>
<keyword evidence="6" id="KW-0175">Coiled coil</keyword>
<comment type="caution">
    <text evidence="9">The sequence shown here is derived from an EMBL/GenBank/DDBJ whole genome shotgun (WGS) entry which is preliminary data.</text>
</comment>
<name>A0A162PW91_9CRUS</name>
<dbReference type="PANTHER" id="PTHR35346">
    <property type="entry name" value="BEN DOMAIN-CONTAINING PROTEIN 6"/>
    <property type="match status" value="1"/>
</dbReference>
<feature type="domain" description="BEN" evidence="8">
    <location>
        <begin position="254"/>
        <end position="362"/>
    </location>
</feature>
<feature type="coiled-coil region" evidence="6">
    <location>
        <begin position="115"/>
        <end position="173"/>
    </location>
</feature>
<keyword evidence="10" id="KW-1185">Reference proteome</keyword>
<dbReference type="GO" id="GO:0045746">
    <property type="term" value="P:negative regulation of Notch signaling pathway"/>
    <property type="evidence" value="ECO:0007669"/>
    <property type="project" value="InterPro"/>
</dbReference>
<organism evidence="9 10">
    <name type="scientific">Daphnia magna</name>
    <dbReference type="NCBI Taxonomy" id="35525"/>
    <lineage>
        <taxon>Eukaryota</taxon>
        <taxon>Metazoa</taxon>
        <taxon>Ecdysozoa</taxon>
        <taxon>Arthropoda</taxon>
        <taxon>Crustacea</taxon>
        <taxon>Branchiopoda</taxon>
        <taxon>Diplostraca</taxon>
        <taxon>Cladocera</taxon>
        <taxon>Anomopoda</taxon>
        <taxon>Daphniidae</taxon>
        <taxon>Daphnia</taxon>
    </lineage>
</organism>
<evidence type="ECO:0000259" key="8">
    <source>
        <dbReference type="PROSITE" id="PS51457"/>
    </source>
</evidence>
<evidence type="ECO:0000313" key="9">
    <source>
        <dbReference type="EMBL" id="KZS19203.1"/>
    </source>
</evidence>
<keyword evidence="5" id="KW-0539">Nucleus</keyword>
<dbReference type="OrthoDB" id="8194903at2759"/>
<evidence type="ECO:0000256" key="4">
    <source>
        <dbReference type="ARBA" id="ARBA00023163"/>
    </source>
</evidence>
<evidence type="ECO:0000256" key="5">
    <source>
        <dbReference type="ARBA" id="ARBA00023242"/>
    </source>
</evidence>
<keyword evidence="4" id="KW-0804">Transcription</keyword>
<dbReference type="EMBL" id="LRGB01000425">
    <property type="protein sequence ID" value="KZS19203.1"/>
    <property type="molecule type" value="Genomic_DNA"/>
</dbReference>
<dbReference type="Proteomes" id="UP000076858">
    <property type="component" value="Unassembled WGS sequence"/>
</dbReference>
<gene>
    <name evidence="9" type="ORF">APZ42_014436</name>
</gene>
<evidence type="ECO:0000256" key="1">
    <source>
        <dbReference type="ARBA" id="ARBA00004123"/>
    </source>
</evidence>
<accession>A0A162PW91</accession>
<keyword evidence="3" id="KW-0805">Transcription regulation</keyword>
<evidence type="ECO:0000256" key="2">
    <source>
        <dbReference type="ARBA" id="ARBA00022491"/>
    </source>
</evidence>
<dbReference type="InterPro" id="IPR018379">
    <property type="entry name" value="BEN_domain"/>
</dbReference>
<protein>
    <recommendedName>
        <fullName evidence="8">BEN domain-containing protein</fullName>
    </recommendedName>
</protein>